<dbReference type="PRINTS" id="PR00728">
    <property type="entry name" value="SIGNALPTASE"/>
</dbReference>
<dbReference type="PANTHER" id="PTHR10806:SF6">
    <property type="entry name" value="SIGNAL PEPTIDASE COMPLEX CATALYTIC SUBUNIT SEC11"/>
    <property type="match status" value="1"/>
</dbReference>
<evidence type="ECO:0000313" key="8">
    <source>
        <dbReference type="Proteomes" id="UP000823883"/>
    </source>
</evidence>
<protein>
    <recommendedName>
        <fullName evidence="5">Signal peptidase I</fullName>
        <ecNumber evidence="5">3.4.21.89</ecNumber>
    </recommendedName>
</protein>
<keyword evidence="3 6" id="KW-1133">Transmembrane helix</keyword>
<sequence>MVKIITRICNLLSILMVVAVVAVGAAMIVPKIMGNDIYAVMSGSMEPFYHVGSVVIVDKHVSPEEIQTGDPITFHLGNGSIATHRVIEINEEAREFTTKGDANEDPDMAPVSFDNMIGKAGMSIPFIGYLPLYMRTPKGMFSIAAYVVVFILLQMIPEIIKPESAGKEGEETDEKK</sequence>
<dbReference type="EC" id="3.4.21.89" evidence="5"/>
<dbReference type="GO" id="GO:0006465">
    <property type="term" value="P:signal peptide processing"/>
    <property type="evidence" value="ECO:0007669"/>
    <property type="project" value="UniProtKB-UniRule"/>
</dbReference>
<feature type="transmembrane region" description="Helical" evidence="6">
    <location>
        <begin position="139"/>
        <end position="157"/>
    </location>
</feature>
<dbReference type="GO" id="GO:0009003">
    <property type="term" value="F:signal peptidase activity"/>
    <property type="evidence" value="ECO:0007669"/>
    <property type="project" value="UniProtKB-EC"/>
</dbReference>
<evidence type="ECO:0000256" key="4">
    <source>
        <dbReference type="ARBA" id="ARBA00023136"/>
    </source>
</evidence>
<reference evidence="7" key="1">
    <citation type="journal article" date="2021" name="PeerJ">
        <title>Extensive microbial diversity within the chicken gut microbiome revealed by metagenomics and culture.</title>
        <authorList>
            <person name="Gilroy R."/>
            <person name="Ravi A."/>
            <person name="Getino M."/>
            <person name="Pursley I."/>
            <person name="Horton D.L."/>
            <person name="Alikhan N.F."/>
            <person name="Baker D."/>
            <person name="Gharbi K."/>
            <person name="Hall N."/>
            <person name="Watson M."/>
            <person name="Adriaenssens E.M."/>
            <person name="Foster-Nyarko E."/>
            <person name="Jarju S."/>
            <person name="Secka A."/>
            <person name="Antonio M."/>
            <person name="Oren A."/>
            <person name="Chaudhuri R.R."/>
            <person name="La Ragione R."/>
            <person name="Hildebrand F."/>
            <person name="Pallen M.J."/>
        </authorList>
    </citation>
    <scope>NUCLEOTIDE SEQUENCE</scope>
    <source>
        <strain evidence="7">CHK183-5548</strain>
    </source>
</reference>
<dbReference type="SUPFAM" id="SSF51306">
    <property type="entry name" value="LexA/Signal peptidase"/>
    <property type="match status" value="1"/>
</dbReference>
<dbReference type="AlphaFoldDB" id="A0A9D2T5Y5"/>
<evidence type="ECO:0000256" key="2">
    <source>
        <dbReference type="ARBA" id="ARBA00022692"/>
    </source>
</evidence>
<dbReference type="InterPro" id="IPR001733">
    <property type="entry name" value="Peptidase_S26B"/>
</dbReference>
<keyword evidence="2 6" id="KW-0812">Transmembrane</keyword>
<dbReference type="NCBIfam" id="TIGR02228">
    <property type="entry name" value="sigpep_I_arch"/>
    <property type="match status" value="1"/>
</dbReference>
<evidence type="ECO:0000256" key="5">
    <source>
        <dbReference type="NCBIfam" id="TIGR02228"/>
    </source>
</evidence>
<dbReference type="GO" id="GO:0004252">
    <property type="term" value="F:serine-type endopeptidase activity"/>
    <property type="evidence" value="ECO:0007669"/>
    <property type="project" value="UniProtKB-UniRule"/>
</dbReference>
<dbReference type="PANTHER" id="PTHR10806">
    <property type="entry name" value="SIGNAL PEPTIDASE COMPLEX CATALYTIC SUBUNIT SEC11"/>
    <property type="match status" value="1"/>
</dbReference>
<dbReference type="Proteomes" id="UP000823883">
    <property type="component" value="Unassembled WGS sequence"/>
</dbReference>
<evidence type="ECO:0000256" key="6">
    <source>
        <dbReference type="SAM" id="Phobius"/>
    </source>
</evidence>
<dbReference type="GO" id="GO:0016020">
    <property type="term" value="C:membrane"/>
    <property type="evidence" value="ECO:0007669"/>
    <property type="project" value="UniProtKB-SubCell"/>
</dbReference>
<proteinExistence type="predicted"/>
<reference evidence="7" key="2">
    <citation type="submission" date="2021-04" db="EMBL/GenBank/DDBJ databases">
        <authorList>
            <person name="Gilroy R."/>
        </authorList>
    </citation>
    <scope>NUCLEOTIDE SEQUENCE</scope>
    <source>
        <strain evidence="7">CHK183-5548</strain>
    </source>
</reference>
<gene>
    <name evidence="7" type="ORF">IAA04_06940</name>
</gene>
<name>A0A9D2T5Y5_9FIRM</name>
<evidence type="ECO:0000256" key="1">
    <source>
        <dbReference type="ARBA" id="ARBA00004370"/>
    </source>
</evidence>
<accession>A0A9D2T5Y5</accession>
<keyword evidence="7" id="KW-0378">Hydrolase</keyword>
<feature type="transmembrane region" description="Helical" evidence="6">
    <location>
        <begin position="12"/>
        <end position="33"/>
    </location>
</feature>
<dbReference type="EMBL" id="DWWL01000044">
    <property type="protein sequence ID" value="HJC47772.1"/>
    <property type="molecule type" value="Genomic_DNA"/>
</dbReference>
<comment type="caution">
    <text evidence="7">The sequence shown here is derived from an EMBL/GenBank/DDBJ whole genome shotgun (WGS) entry which is preliminary data.</text>
</comment>
<comment type="subcellular location">
    <subcellularLocation>
        <location evidence="1">Membrane</location>
    </subcellularLocation>
</comment>
<dbReference type="CDD" id="cd06530">
    <property type="entry name" value="S26_SPase_I"/>
    <property type="match status" value="1"/>
</dbReference>
<dbReference type="InterPro" id="IPR019533">
    <property type="entry name" value="Peptidase_S26"/>
</dbReference>
<keyword evidence="4 6" id="KW-0472">Membrane</keyword>
<evidence type="ECO:0000313" key="7">
    <source>
        <dbReference type="EMBL" id="HJC47772.1"/>
    </source>
</evidence>
<evidence type="ECO:0000256" key="3">
    <source>
        <dbReference type="ARBA" id="ARBA00022989"/>
    </source>
</evidence>
<organism evidence="7 8">
    <name type="scientific">Candidatus Lachnoclostridium pullistercoris</name>
    <dbReference type="NCBI Taxonomy" id="2838632"/>
    <lineage>
        <taxon>Bacteria</taxon>
        <taxon>Bacillati</taxon>
        <taxon>Bacillota</taxon>
        <taxon>Clostridia</taxon>
        <taxon>Lachnospirales</taxon>
        <taxon>Lachnospiraceae</taxon>
    </lineage>
</organism>
<dbReference type="InterPro" id="IPR036286">
    <property type="entry name" value="LexA/Signal_pep-like_sf"/>
</dbReference>